<reference evidence="2" key="1">
    <citation type="submission" date="2014-09" db="EMBL/GenBank/DDBJ databases">
        <authorList>
            <person name="Gomez-Valero L."/>
        </authorList>
    </citation>
    <scope>NUCLEOTIDE SEQUENCE [LARGE SCALE GENOMIC DNA]</scope>
    <source>
        <strain evidence="2">ATCC700992</strain>
    </source>
</reference>
<dbReference type="OrthoDB" id="5609210at2"/>
<proteinExistence type="predicted"/>
<dbReference type="KEGG" id="lfa:LFA_2217"/>
<dbReference type="EMBL" id="LN614827">
    <property type="protein sequence ID" value="CEG57595.1"/>
    <property type="molecule type" value="Genomic_DNA"/>
</dbReference>
<evidence type="ECO:0000313" key="1">
    <source>
        <dbReference type="EMBL" id="CEG57595.1"/>
    </source>
</evidence>
<dbReference type="HOGENOM" id="CLU_159855_0_0_6"/>
<evidence type="ECO:0000313" key="2">
    <source>
        <dbReference type="Proteomes" id="UP000032430"/>
    </source>
</evidence>
<protein>
    <submittedName>
        <fullName evidence="1">Uncharacterized protein</fullName>
    </submittedName>
</protein>
<sequence length="93" mass="11017">MSETIDDITIAFSENGVETTKELDKQILSKGAWTTIMFKYQDWDNAKNDYGPVKYSIRRYQKRNNQYWQKSKFNISSEDQAKKIVGILNDWLK</sequence>
<dbReference type="Proteomes" id="UP000032430">
    <property type="component" value="Chromosome I"/>
</dbReference>
<dbReference type="STRING" id="1212491.LFA_2217"/>
<dbReference type="RefSeq" id="WP_045096067.1">
    <property type="nucleotide sequence ID" value="NZ_LN614827.1"/>
</dbReference>
<accession>A0A098G7U7</accession>
<name>A0A098G7U7_9GAMM</name>
<dbReference type="AlphaFoldDB" id="A0A098G7U7"/>
<keyword evidence="2" id="KW-1185">Reference proteome</keyword>
<gene>
    <name evidence="1" type="ORF">LFA_2217</name>
</gene>
<organism evidence="1 2">
    <name type="scientific">Legionella fallonii LLAP-10</name>
    <dbReference type="NCBI Taxonomy" id="1212491"/>
    <lineage>
        <taxon>Bacteria</taxon>
        <taxon>Pseudomonadati</taxon>
        <taxon>Pseudomonadota</taxon>
        <taxon>Gammaproteobacteria</taxon>
        <taxon>Legionellales</taxon>
        <taxon>Legionellaceae</taxon>
        <taxon>Legionella</taxon>
    </lineage>
</organism>